<keyword evidence="12 14" id="KW-0378">Hydrolase</keyword>
<dbReference type="GO" id="GO:0030145">
    <property type="term" value="F:manganese ion binding"/>
    <property type="evidence" value="ECO:0007669"/>
    <property type="project" value="UniProtKB-UniRule"/>
</dbReference>
<dbReference type="EMBL" id="SIHO01000001">
    <property type="protein sequence ID" value="TFU06037.1"/>
    <property type="molecule type" value="Genomic_DNA"/>
</dbReference>
<name>A0A4Y9EQY0_9SPHN</name>
<keyword evidence="9 14" id="KW-0540">Nuclease</keyword>
<gene>
    <name evidence="14" type="primary">rnhB</name>
    <name evidence="18" type="ORF">EUV02_03190</name>
</gene>
<evidence type="ECO:0000256" key="13">
    <source>
        <dbReference type="ARBA" id="ARBA00023211"/>
    </source>
</evidence>
<dbReference type="Pfam" id="PF01351">
    <property type="entry name" value="RNase_HII"/>
    <property type="match status" value="1"/>
</dbReference>
<feature type="domain" description="RNase H type-2" evidence="17">
    <location>
        <begin position="13"/>
        <end position="195"/>
    </location>
</feature>
<dbReference type="Proteomes" id="UP000297737">
    <property type="component" value="Unassembled WGS sequence"/>
</dbReference>
<evidence type="ECO:0000256" key="5">
    <source>
        <dbReference type="ARBA" id="ARBA00007383"/>
    </source>
</evidence>
<dbReference type="OrthoDB" id="9803420at2"/>
<evidence type="ECO:0000256" key="11">
    <source>
        <dbReference type="ARBA" id="ARBA00022759"/>
    </source>
</evidence>
<evidence type="ECO:0000256" key="12">
    <source>
        <dbReference type="ARBA" id="ARBA00022801"/>
    </source>
</evidence>
<dbReference type="GO" id="GO:0005737">
    <property type="term" value="C:cytoplasm"/>
    <property type="evidence" value="ECO:0007669"/>
    <property type="project" value="UniProtKB-SubCell"/>
</dbReference>
<keyword evidence="8 14" id="KW-0963">Cytoplasm</keyword>
<dbReference type="InterPro" id="IPR012337">
    <property type="entry name" value="RNaseH-like_sf"/>
</dbReference>
<dbReference type="RefSeq" id="WP_135244761.1">
    <property type="nucleotide sequence ID" value="NZ_SIHO01000001.1"/>
</dbReference>
<keyword evidence="11 14" id="KW-0255">Endonuclease</keyword>
<evidence type="ECO:0000256" key="7">
    <source>
        <dbReference type="ARBA" id="ARBA00019179"/>
    </source>
</evidence>
<dbReference type="NCBIfam" id="NF000595">
    <property type="entry name" value="PRK00015.1-3"/>
    <property type="match status" value="1"/>
</dbReference>
<comment type="subcellular location">
    <subcellularLocation>
        <location evidence="4 14">Cytoplasm</location>
    </subcellularLocation>
</comment>
<keyword evidence="10 14" id="KW-0479">Metal-binding</keyword>
<sequence length="195" mass="20493">MKPDFAHEAALGGRVAGVDEAGRGPWAGPVVAAAVVLDPARIPPGLNDSKQLSAARRAALFDEILAVAAVGIGIVEVAEIDRINILQATFAAMTRAVAPLDPDHVLVDGNRAPRWYYATQTVVGGDGRCLSIAAASIIAKVTRDRIMEALAADFPGYGWAANKGYGTPEHSAGLDRLGVTIHHRRSYAPIAKRIV</sequence>
<evidence type="ECO:0000256" key="3">
    <source>
        <dbReference type="ARBA" id="ARBA00004065"/>
    </source>
</evidence>
<reference evidence="18 19" key="1">
    <citation type="submission" date="2019-02" db="EMBL/GenBank/DDBJ databases">
        <title>Polymorphobacter sp. isolated from the lake at the Tibet of China.</title>
        <authorList>
            <person name="Li A."/>
        </authorList>
    </citation>
    <scope>NUCLEOTIDE SEQUENCE [LARGE SCALE GENOMIC DNA]</scope>
    <source>
        <strain evidence="18 19">DJ1R-1</strain>
    </source>
</reference>
<evidence type="ECO:0000256" key="1">
    <source>
        <dbReference type="ARBA" id="ARBA00000077"/>
    </source>
</evidence>
<evidence type="ECO:0000256" key="9">
    <source>
        <dbReference type="ARBA" id="ARBA00022722"/>
    </source>
</evidence>
<dbReference type="GO" id="GO:0004523">
    <property type="term" value="F:RNA-DNA hybrid ribonuclease activity"/>
    <property type="evidence" value="ECO:0007669"/>
    <property type="project" value="UniProtKB-UniRule"/>
</dbReference>
<dbReference type="InterPro" id="IPR024567">
    <property type="entry name" value="RNase_HII/HIII_dom"/>
</dbReference>
<comment type="function">
    <text evidence="3 14 16">Endonuclease that specifically degrades the RNA of RNA-DNA hybrids.</text>
</comment>
<dbReference type="PANTHER" id="PTHR10954:SF18">
    <property type="entry name" value="RIBONUCLEASE HII"/>
    <property type="match status" value="1"/>
</dbReference>
<accession>A0A4Y9EQY0</accession>
<dbReference type="EC" id="3.1.26.4" evidence="6 14"/>
<comment type="similarity">
    <text evidence="5 14 16">Belongs to the RNase HII family.</text>
</comment>
<dbReference type="Gene3D" id="3.30.420.10">
    <property type="entry name" value="Ribonuclease H-like superfamily/Ribonuclease H"/>
    <property type="match status" value="1"/>
</dbReference>
<evidence type="ECO:0000256" key="6">
    <source>
        <dbReference type="ARBA" id="ARBA00012180"/>
    </source>
</evidence>
<dbReference type="CDD" id="cd07182">
    <property type="entry name" value="RNase_HII_bacteria_HII_like"/>
    <property type="match status" value="1"/>
</dbReference>
<dbReference type="InterPro" id="IPR001352">
    <property type="entry name" value="RNase_HII/HIII"/>
</dbReference>
<protein>
    <recommendedName>
        <fullName evidence="7 14">Ribonuclease HII</fullName>
        <shortName evidence="14">RNase HII</shortName>
        <ecNumber evidence="6 14">3.1.26.4</ecNumber>
    </recommendedName>
</protein>
<evidence type="ECO:0000259" key="17">
    <source>
        <dbReference type="PROSITE" id="PS51975"/>
    </source>
</evidence>
<dbReference type="GO" id="GO:0006298">
    <property type="term" value="P:mismatch repair"/>
    <property type="evidence" value="ECO:0007669"/>
    <property type="project" value="TreeGrafter"/>
</dbReference>
<evidence type="ECO:0000256" key="16">
    <source>
        <dbReference type="RuleBase" id="RU003515"/>
    </source>
</evidence>
<dbReference type="SUPFAM" id="SSF53098">
    <property type="entry name" value="Ribonuclease H-like"/>
    <property type="match status" value="1"/>
</dbReference>
<dbReference type="PANTHER" id="PTHR10954">
    <property type="entry name" value="RIBONUCLEASE H2 SUBUNIT A"/>
    <property type="match status" value="1"/>
</dbReference>
<comment type="cofactor">
    <cofactor evidence="2">
        <name>Mg(2+)</name>
        <dbReference type="ChEBI" id="CHEBI:18420"/>
    </cofactor>
</comment>
<dbReference type="GO" id="GO:0003723">
    <property type="term" value="F:RNA binding"/>
    <property type="evidence" value="ECO:0007669"/>
    <property type="project" value="UniProtKB-UniRule"/>
</dbReference>
<evidence type="ECO:0000313" key="19">
    <source>
        <dbReference type="Proteomes" id="UP000297737"/>
    </source>
</evidence>
<evidence type="ECO:0000256" key="4">
    <source>
        <dbReference type="ARBA" id="ARBA00004496"/>
    </source>
</evidence>
<comment type="caution">
    <text evidence="18">The sequence shown here is derived from an EMBL/GenBank/DDBJ whole genome shotgun (WGS) entry which is preliminary data.</text>
</comment>
<dbReference type="GO" id="GO:0043137">
    <property type="term" value="P:DNA replication, removal of RNA primer"/>
    <property type="evidence" value="ECO:0007669"/>
    <property type="project" value="TreeGrafter"/>
</dbReference>
<proteinExistence type="inferred from homology"/>
<dbReference type="InterPro" id="IPR022898">
    <property type="entry name" value="RNase_HII"/>
</dbReference>
<dbReference type="HAMAP" id="MF_00052_B">
    <property type="entry name" value="RNase_HII_B"/>
    <property type="match status" value="1"/>
</dbReference>
<keyword evidence="13 14" id="KW-0464">Manganese</keyword>
<evidence type="ECO:0000256" key="14">
    <source>
        <dbReference type="HAMAP-Rule" id="MF_00052"/>
    </source>
</evidence>
<feature type="binding site" evidence="14 15">
    <location>
        <position position="108"/>
    </location>
    <ligand>
        <name>a divalent metal cation</name>
        <dbReference type="ChEBI" id="CHEBI:60240"/>
    </ligand>
</feature>
<feature type="binding site" evidence="14 15">
    <location>
        <position position="20"/>
    </location>
    <ligand>
        <name>a divalent metal cation</name>
        <dbReference type="ChEBI" id="CHEBI:60240"/>
    </ligand>
</feature>
<comment type="catalytic activity">
    <reaction evidence="1 14 15 16">
        <text>Endonucleolytic cleavage to 5'-phosphomonoester.</text>
        <dbReference type="EC" id="3.1.26.4"/>
    </reaction>
</comment>
<evidence type="ECO:0000256" key="8">
    <source>
        <dbReference type="ARBA" id="ARBA00022490"/>
    </source>
</evidence>
<dbReference type="GO" id="GO:0032299">
    <property type="term" value="C:ribonuclease H2 complex"/>
    <property type="evidence" value="ECO:0007669"/>
    <property type="project" value="TreeGrafter"/>
</dbReference>
<organism evidence="18 19">
    <name type="scientific">Glacieibacterium arshaanense</name>
    <dbReference type="NCBI Taxonomy" id="2511025"/>
    <lineage>
        <taxon>Bacteria</taxon>
        <taxon>Pseudomonadati</taxon>
        <taxon>Pseudomonadota</taxon>
        <taxon>Alphaproteobacteria</taxon>
        <taxon>Sphingomonadales</taxon>
        <taxon>Sphingosinicellaceae</taxon>
        <taxon>Glacieibacterium</taxon>
    </lineage>
</organism>
<evidence type="ECO:0000256" key="10">
    <source>
        <dbReference type="ARBA" id="ARBA00022723"/>
    </source>
</evidence>
<dbReference type="AlphaFoldDB" id="A0A4Y9EQY0"/>
<dbReference type="InterPro" id="IPR036397">
    <property type="entry name" value="RNaseH_sf"/>
</dbReference>
<keyword evidence="19" id="KW-1185">Reference proteome</keyword>
<evidence type="ECO:0000256" key="15">
    <source>
        <dbReference type="PROSITE-ProRule" id="PRU01319"/>
    </source>
</evidence>
<evidence type="ECO:0000313" key="18">
    <source>
        <dbReference type="EMBL" id="TFU06037.1"/>
    </source>
</evidence>
<feature type="binding site" evidence="14 15">
    <location>
        <position position="19"/>
    </location>
    <ligand>
        <name>a divalent metal cation</name>
        <dbReference type="ChEBI" id="CHEBI:60240"/>
    </ligand>
</feature>
<evidence type="ECO:0000256" key="2">
    <source>
        <dbReference type="ARBA" id="ARBA00001946"/>
    </source>
</evidence>
<comment type="cofactor">
    <cofactor evidence="14 15">
        <name>Mn(2+)</name>
        <dbReference type="ChEBI" id="CHEBI:29035"/>
    </cofactor>
    <cofactor evidence="14 15">
        <name>Mg(2+)</name>
        <dbReference type="ChEBI" id="CHEBI:18420"/>
    </cofactor>
    <text evidence="14 15">Manganese or magnesium. Binds 1 divalent metal ion per monomer in the absence of substrate. May bind a second metal ion after substrate binding.</text>
</comment>
<dbReference type="PROSITE" id="PS51975">
    <property type="entry name" value="RNASE_H_2"/>
    <property type="match status" value="1"/>
</dbReference>